<evidence type="ECO:0000256" key="2">
    <source>
        <dbReference type="ARBA" id="ARBA00052457"/>
    </source>
</evidence>
<protein>
    <recommendedName>
        <fullName evidence="6">5,6,7,8-tetrahydromethanopterin hydro-lyase</fullName>
        <ecNumber evidence="5">4.2.1.147</ecNumber>
    </recommendedName>
</protein>
<dbReference type="Pfam" id="PF08714">
    <property type="entry name" value="Fae"/>
    <property type="match status" value="1"/>
</dbReference>
<organism evidence="8 9">
    <name type="scientific">Methanococcoides burtonii (strain DSM 6242 / NBRC 107633 / OCM 468 / ACE-M)</name>
    <dbReference type="NCBI Taxonomy" id="259564"/>
    <lineage>
        <taxon>Archaea</taxon>
        <taxon>Methanobacteriati</taxon>
        <taxon>Methanobacteriota</taxon>
        <taxon>Stenosarchaea group</taxon>
        <taxon>Methanomicrobia</taxon>
        <taxon>Methanosarcinales</taxon>
        <taxon>Methanosarcinaceae</taxon>
        <taxon>Methanococcoides</taxon>
    </lineage>
</organism>
<proteinExistence type="inferred from homology"/>
<comment type="function">
    <text evidence="3">Catalyzes the condensation of formaldehyde with tetrahydromethanopterin (H(4)MPT) to 5,10-methylenetetrahydromethanopterin.</text>
</comment>
<dbReference type="GO" id="GO:0016840">
    <property type="term" value="F:carbon-nitrogen lyase activity"/>
    <property type="evidence" value="ECO:0007669"/>
    <property type="project" value="InterPro"/>
</dbReference>
<comment type="catalytic activity">
    <reaction evidence="2">
        <text>5,6,7,8-tetrahydromethanopterin + formaldehyde = 5,10-methylenetetrahydromethanopterin + H2O</text>
        <dbReference type="Rhea" id="RHEA:24678"/>
        <dbReference type="ChEBI" id="CHEBI:15377"/>
        <dbReference type="ChEBI" id="CHEBI:16842"/>
        <dbReference type="ChEBI" id="CHEBI:57818"/>
        <dbReference type="ChEBI" id="CHEBI:58103"/>
        <dbReference type="EC" id="4.2.1.147"/>
    </reaction>
</comment>
<dbReference type="EMBL" id="CP000300">
    <property type="protein sequence ID" value="ABE51362.1"/>
    <property type="molecule type" value="Genomic_DNA"/>
</dbReference>
<dbReference type="SUPFAM" id="SSF54211">
    <property type="entry name" value="Ribosomal protein S5 domain 2-like"/>
    <property type="match status" value="1"/>
</dbReference>
<evidence type="ECO:0000256" key="5">
    <source>
        <dbReference type="ARBA" id="ARBA00067042"/>
    </source>
</evidence>
<feature type="domain" description="Formaldehyde-activating enzyme" evidence="7">
    <location>
        <begin position="2"/>
        <end position="159"/>
    </location>
</feature>
<dbReference type="OrthoDB" id="68182at2157"/>
<dbReference type="RefSeq" id="WP_011498524.1">
    <property type="nucleotide sequence ID" value="NC_007955.1"/>
</dbReference>
<dbReference type="GO" id="GO:0016051">
    <property type="term" value="P:carbohydrate biosynthetic process"/>
    <property type="evidence" value="ECO:0007669"/>
    <property type="project" value="InterPro"/>
</dbReference>
<evidence type="ECO:0000313" key="9">
    <source>
        <dbReference type="Proteomes" id="UP000001979"/>
    </source>
</evidence>
<keyword evidence="1" id="KW-0456">Lyase</keyword>
<evidence type="ECO:0000259" key="7">
    <source>
        <dbReference type="Pfam" id="PF08714"/>
    </source>
</evidence>
<evidence type="ECO:0000256" key="6">
    <source>
        <dbReference type="ARBA" id="ARBA00072885"/>
    </source>
</evidence>
<dbReference type="GeneID" id="3997580"/>
<keyword evidence="9" id="KW-1185">Reference proteome</keyword>
<dbReference type="NCBIfam" id="TIGR03126">
    <property type="entry name" value="one_C_fae"/>
    <property type="match status" value="1"/>
</dbReference>
<reference evidence="9" key="1">
    <citation type="journal article" date="2009" name="ISME J.">
        <title>The genome sequence of the psychrophilic archaeon, Methanococcoides burtonii: the role of genome evolution in cold adaptation.</title>
        <authorList>
            <person name="Allen M.A."/>
            <person name="Lauro F.M."/>
            <person name="Williams T.J."/>
            <person name="Burg D."/>
            <person name="Siddiqui K.S."/>
            <person name="De Francisci D."/>
            <person name="Chong K.W."/>
            <person name="Pilak O."/>
            <person name="Chew H.H."/>
            <person name="De Maere M.Z."/>
            <person name="Ting L."/>
            <person name="Katrib M."/>
            <person name="Ng C."/>
            <person name="Sowers K.R."/>
            <person name="Galperin M.Y."/>
            <person name="Anderson I.J."/>
            <person name="Ivanova N."/>
            <person name="Dalin E."/>
            <person name="Martinez M."/>
            <person name="Lapidus A."/>
            <person name="Hauser L."/>
            <person name="Land M."/>
            <person name="Thomas T."/>
            <person name="Cavicchioli R."/>
        </authorList>
    </citation>
    <scope>NUCLEOTIDE SEQUENCE [LARGE SCALE GENOMIC DNA]</scope>
    <source>
        <strain evidence="9">DSM 6242 / NBRC 107633 / OCM 468 / ACE-M</strain>
    </source>
</reference>
<gene>
    <name evidence="8" type="ordered locus">Mbur_0367</name>
</gene>
<dbReference type="Gene3D" id="3.30.230.60">
    <property type="entry name" value="Formaldehyde-activating enzyme"/>
    <property type="match status" value="1"/>
</dbReference>
<dbReference type="STRING" id="259564.Mbur_0367"/>
<dbReference type="KEGG" id="mbu:Mbur_0367"/>
<dbReference type="InterPro" id="IPR037075">
    <property type="entry name" value="HCHO-activating_enzyme_sf"/>
</dbReference>
<evidence type="ECO:0000256" key="4">
    <source>
        <dbReference type="ARBA" id="ARBA00061519"/>
    </source>
</evidence>
<dbReference type="InterPro" id="IPR020568">
    <property type="entry name" value="Ribosomal_Su5_D2-typ_SF"/>
</dbReference>
<dbReference type="AlphaFoldDB" id="Q12YW4"/>
<dbReference type="InterPro" id="IPR014826">
    <property type="entry name" value="HCHO-activating_enzyme"/>
</dbReference>
<dbReference type="FunFam" id="3.30.230.60:FF:000001">
    <property type="entry name" value="5,6,7,8-tetrahydromethanopterin hydro-lyase"/>
    <property type="match status" value="1"/>
</dbReference>
<evidence type="ECO:0000313" key="8">
    <source>
        <dbReference type="EMBL" id="ABE51362.1"/>
    </source>
</evidence>
<evidence type="ECO:0000256" key="1">
    <source>
        <dbReference type="ARBA" id="ARBA00023239"/>
    </source>
</evidence>
<sequence>MIGEALVGEGPEVAHIDIVVGTKGSAVETAFMTSLASPRQGHSPLLAVLEPNVLPKPATLLVNKVTIKNANQAILMFGPAQASIAKAVMDSVEEGIIPKEEAEYLLIIVSVFLQWDATDKAKIYEYNYEATKLALKRAIEGTPTVDEALAKKDSAEHPFA</sequence>
<comment type="similarity">
    <text evidence="4">Belongs to the formaldehyde-activating enzyme family.</text>
</comment>
<name>Q12YW4_METBU</name>
<dbReference type="Proteomes" id="UP000001979">
    <property type="component" value="Chromosome"/>
</dbReference>
<dbReference type="HOGENOM" id="CLU_105382_0_0_2"/>
<dbReference type="EC" id="4.2.1.147" evidence="5"/>
<evidence type="ECO:0000256" key="3">
    <source>
        <dbReference type="ARBA" id="ARBA00056998"/>
    </source>
</evidence>
<accession>Q12YW4</accession>